<dbReference type="Proteomes" id="UP000324288">
    <property type="component" value="Chromosome"/>
</dbReference>
<reference evidence="1 2" key="1">
    <citation type="submission" date="2019-04" db="EMBL/GenBank/DDBJ databases">
        <authorList>
            <person name="Seth-Smith MB H."/>
            <person name="Seth-Smith H."/>
        </authorList>
    </citation>
    <scope>NUCLEOTIDE SEQUENCE [LARGE SCALE GENOMIC DNA]</scope>
    <source>
        <strain evidence="1">USB-603019</strain>
    </source>
</reference>
<dbReference type="RefSeq" id="WP_148417515.1">
    <property type="nucleotide sequence ID" value="NZ_JAWGUT010000006.1"/>
</dbReference>
<dbReference type="AlphaFoldDB" id="A0A5E3ZXJ0"/>
<keyword evidence="2" id="KW-1185">Reference proteome</keyword>
<sequence length="248" mass="26919">MQSLHAQRPGERRWMSARALLLSLLLSGSLLTACGGAESRFQSIPVKDFLVTEKELPQGFSASPIVAEELARATEGTQQPSLTECLEPSKAWIADVPAERRAGEYLEYPADNVVIALMVLRPAGSLPRIDGYLKNCQRFTRTGSGLTLHVTVTPYEVPDRAVTAIAGTDNANYHKPVTGKALGVRGYQERLALRQGSPVSSTYLYADVRGVGVIAILRSRNTTPTRQQTASLNAIFTGQVEKIARSHS</sequence>
<evidence type="ECO:0008006" key="3">
    <source>
        <dbReference type="Google" id="ProtNLM"/>
    </source>
</evidence>
<accession>A0A5E3ZXJ0</accession>
<proteinExistence type="predicted"/>
<evidence type="ECO:0000313" key="1">
    <source>
        <dbReference type="EMBL" id="VHO00319.1"/>
    </source>
</evidence>
<name>A0A5E3ZXJ0_9ACTN</name>
<dbReference type="EMBL" id="LR584267">
    <property type="protein sequence ID" value="VHO00319.1"/>
    <property type="molecule type" value="Genomic_DNA"/>
</dbReference>
<evidence type="ECO:0000313" key="2">
    <source>
        <dbReference type="Proteomes" id="UP000324288"/>
    </source>
</evidence>
<gene>
    <name evidence="1" type="ORF">LC603019_00659</name>
</gene>
<organism evidence="1 2">
    <name type="scientific">Lawsonella clevelandensis</name>
    <dbReference type="NCBI Taxonomy" id="1528099"/>
    <lineage>
        <taxon>Bacteria</taxon>
        <taxon>Bacillati</taxon>
        <taxon>Actinomycetota</taxon>
        <taxon>Actinomycetes</taxon>
        <taxon>Mycobacteriales</taxon>
        <taxon>Lawsonellaceae</taxon>
        <taxon>Lawsonella</taxon>
    </lineage>
</organism>
<protein>
    <recommendedName>
        <fullName evidence="3">DUF5642 domain-containing protein</fullName>
    </recommendedName>
</protein>